<dbReference type="Gene3D" id="3.40.190.290">
    <property type="match status" value="1"/>
</dbReference>
<dbReference type="PANTHER" id="PTHR35908:SF1">
    <property type="entry name" value="CONSERVED PROTEIN"/>
    <property type="match status" value="1"/>
</dbReference>
<feature type="domain" description="LysR substrate-binding" evidence="1">
    <location>
        <begin position="192"/>
        <end position="331"/>
    </location>
</feature>
<evidence type="ECO:0000313" key="4">
    <source>
        <dbReference type="Proteomes" id="UP001500403"/>
    </source>
</evidence>
<dbReference type="Pfam" id="PF18029">
    <property type="entry name" value="Glyoxalase_6"/>
    <property type="match status" value="1"/>
</dbReference>
<dbReference type="InterPro" id="IPR005119">
    <property type="entry name" value="LysR_subst-bd"/>
</dbReference>
<dbReference type="Pfam" id="PF03466">
    <property type="entry name" value="LysR_substrate"/>
    <property type="match status" value="1"/>
</dbReference>
<dbReference type="Proteomes" id="UP001500403">
    <property type="component" value="Unassembled WGS sequence"/>
</dbReference>
<organism evidence="3 4">
    <name type="scientific">Streptomyces enissocaesilis</name>
    <dbReference type="NCBI Taxonomy" id="332589"/>
    <lineage>
        <taxon>Bacteria</taxon>
        <taxon>Bacillati</taxon>
        <taxon>Actinomycetota</taxon>
        <taxon>Actinomycetes</taxon>
        <taxon>Kitasatosporales</taxon>
        <taxon>Streptomycetaceae</taxon>
        <taxon>Streptomyces</taxon>
        <taxon>Streptomyces rochei group</taxon>
    </lineage>
</organism>
<gene>
    <name evidence="3" type="ORF">GCM10010446_21700</name>
</gene>
<proteinExistence type="predicted"/>
<feature type="domain" description="Glyoxalase-like" evidence="2">
    <location>
        <begin position="9"/>
        <end position="118"/>
    </location>
</feature>
<keyword evidence="4" id="KW-1185">Reference proteome</keyword>
<evidence type="ECO:0008006" key="5">
    <source>
        <dbReference type="Google" id="ProtNLM"/>
    </source>
</evidence>
<dbReference type="Gene3D" id="3.10.180.10">
    <property type="entry name" value="2,3-Dihydroxybiphenyl 1,2-Dioxygenase, domain 1"/>
    <property type="match status" value="1"/>
</dbReference>
<dbReference type="RefSeq" id="WP_344493844.1">
    <property type="nucleotide sequence ID" value="NZ_BAAAUD010000020.1"/>
</dbReference>
<dbReference type="SUPFAM" id="SSF54593">
    <property type="entry name" value="Glyoxalase/Bleomycin resistance protein/Dihydroxybiphenyl dioxygenase"/>
    <property type="match status" value="1"/>
</dbReference>
<protein>
    <recommendedName>
        <fullName evidence="5">Glyoxalase-like domain-containing protein</fullName>
    </recommendedName>
</protein>
<name>A0ABN3X6C7_9ACTN</name>
<reference evidence="3 4" key="1">
    <citation type="journal article" date="2019" name="Int. J. Syst. Evol. Microbiol.">
        <title>The Global Catalogue of Microorganisms (GCM) 10K type strain sequencing project: providing services to taxonomists for standard genome sequencing and annotation.</title>
        <authorList>
            <consortium name="The Broad Institute Genomics Platform"/>
            <consortium name="The Broad Institute Genome Sequencing Center for Infectious Disease"/>
            <person name="Wu L."/>
            <person name="Ma J."/>
        </authorList>
    </citation>
    <scope>NUCLEOTIDE SEQUENCE [LARGE SCALE GENOMIC DNA]</scope>
    <source>
        <strain evidence="3 4">JCM 9088</strain>
    </source>
</reference>
<accession>A0ABN3X6C7</accession>
<comment type="caution">
    <text evidence="3">The sequence shown here is derived from an EMBL/GenBank/DDBJ whole genome shotgun (WGS) entry which is preliminary data.</text>
</comment>
<dbReference type="InterPro" id="IPR029068">
    <property type="entry name" value="Glyas_Bleomycin-R_OHBP_Dase"/>
</dbReference>
<dbReference type="CDD" id="cd06587">
    <property type="entry name" value="VOC"/>
    <property type="match status" value="1"/>
</dbReference>
<dbReference type="SUPFAM" id="SSF53850">
    <property type="entry name" value="Periplasmic binding protein-like II"/>
    <property type="match status" value="1"/>
</dbReference>
<evidence type="ECO:0000313" key="3">
    <source>
        <dbReference type="EMBL" id="GAA2936190.1"/>
    </source>
</evidence>
<dbReference type="PANTHER" id="PTHR35908">
    <property type="entry name" value="HYPOTHETICAL FUSION PROTEIN"/>
    <property type="match status" value="1"/>
</dbReference>
<evidence type="ECO:0000259" key="2">
    <source>
        <dbReference type="Pfam" id="PF18029"/>
    </source>
</evidence>
<evidence type="ECO:0000259" key="1">
    <source>
        <dbReference type="Pfam" id="PF03466"/>
    </source>
</evidence>
<dbReference type="InterPro" id="IPR041581">
    <property type="entry name" value="Glyoxalase_6"/>
</dbReference>
<dbReference type="EMBL" id="BAAAUD010000020">
    <property type="protein sequence ID" value="GAA2936190.1"/>
    <property type="molecule type" value="Genomic_DNA"/>
</dbReference>
<dbReference type="CDD" id="cd05466">
    <property type="entry name" value="PBP2_LTTR_substrate"/>
    <property type="match status" value="1"/>
</dbReference>
<sequence length="339" mass="34325">MTSLNPVRHITFDAHAPYAIAEFWSHLTGCPLLDEPGDDEVLIHPERPGVPGLLFVRVPEGKAGKNGVHLGTQPPHGARDAEVERRGALGARIVDDRRTEDGRGWVVMAGPEGNEFCVERGAQEIRPVRHGGAAVRTVGRRARYAAAAATGPASEATPSTASAVPLTASTARAAPAVDLAPTHAYEPAPAVPLPSGVAAQPLLDEELVLVTAPGHAPATGSGRVALAELAGQPPISSAPSHPPRQGVEAAPAAAGATSAVVCESPGYALVCALVGSGLGGAVVPEMVAAMATTPVGVRSLEPAGLRRTISVAYRPGGASPAADTLRALLRGGFGRACTA</sequence>